<dbReference type="EMBL" id="CACRXK020000322">
    <property type="protein sequence ID" value="CAB3980772.1"/>
    <property type="molecule type" value="Genomic_DNA"/>
</dbReference>
<dbReference type="AlphaFoldDB" id="A0A7D9HFU8"/>
<dbReference type="InterPro" id="IPR025476">
    <property type="entry name" value="Helitron_helicase-like"/>
</dbReference>
<organism evidence="3 4">
    <name type="scientific">Paramuricea clavata</name>
    <name type="common">Red gorgonian</name>
    <name type="synonym">Violescent sea-whip</name>
    <dbReference type="NCBI Taxonomy" id="317549"/>
    <lineage>
        <taxon>Eukaryota</taxon>
        <taxon>Metazoa</taxon>
        <taxon>Cnidaria</taxon>
        <taxon>Anthozoa</taxon>
        <taxon>Octocorallia</taxon>
        <taxon>Malacalcyonacea</taxon>
        <taxon>Plexauridae</taxon>
        <taxon>Paramuricea</taxon>
    </lineage>
</organism>
<gene>
    <name evidence="3" type="ORF">PACLA_8A087484</name>
</gene>
<reference evidence="3" key="1">
    <citation type="submission" date="2020-04" db="EMBL/GenBank/DDBJ databases">
        <authorList>
            <person name="Alioto T."/>
            <person name="Alioto T."/>
            <person name="Gomez Garrido J."/>
        </authorList>
    </citation>
    <scope>NUCLEOTIDE SEQUENCE</scope>
    <source>
        <strain evidence="3">A484AB</strain>
    </source>
</reference>
<evidence type="ECO:0000313" key="3">
    <source>
        <dbReference type="EMBL" id="CAB3980772.1"/>
    </source>
</evidence>
<evidence type="ECO:0000313" key="4">
    <source>
        <dbReference type="Proteomes" id="UP001152795"/>
    </source>
</evidence>
<comment type="caution">
    <text evidence="3">The sequence shown here is derived from an EMBL/GenBank/DDBJ whole genome shotgun (WGS) entry which is preliminary data.</text>
</comment>
<dbReference type="Pfam" id="PF20209">
    <property type="entry name" value="DUF6570"/>
    <property type="match status" value="1"/>
</dbReference>
<evidence type="ECO:0000259" key="1">
    <source>
        <dbReference type="Pfam" id="PF14214"/>
    </source>
</evidence>
<dbReference type="Proteomes" id="UP001152795">
    <property type="component" value="Unassembled WGS sequence"/>
</dbReference>
<protein>
    <submittedName>
        <fullName evidence="3">Uncharacterized protein</fullName>
    </submittedName>
</protein>
<dbReference type="CDD" id="cd22758">
    <property type="entry name" value="OTU_232R-like"/>
    <property type="match status" value="1"/>
</dbReference>
<feature type="domain" description="DUF6570" evidence="2">
    <location>
        <begin position="234"/>
        <end position="363"/>
    </location>
</feature>
<name>A0A7D9HFU8_PARCT</name>
<proteinExistence type="predicted"/>
<dbReference type="OrthoDB" id="6134515at2759"/>
<feature type="domain" description="Helitron helicase-like" evidence="1">
    <location>
        <begin position="555"/>
        <end position="685"/>
    </location>
</feature>
<dbReference type="Gene3D" id="3.90.70.80">
    <property type="match status" value="1"/>
</dbReference>
<evidence type="ECO:0000259" key="2">
    <source>
        <dbReference type="Pfam" id="PF20209"/>
    </source>
</evidence>
<dbReference type="InterPro" id="IPR046700">
    <property type="entry name" value="DUF6570"/>
</dbReference>
<keyword evidence="4" id="KW-1185">Reference proteome</keyword>
<accession>A0A7D9HFU8</accession>
<sequence>MRDNPERFIESNTEISWLEYLNDMSMQGTWAGAMIIQAVADQLKLKITIAETREGFSEYNIIQPVEPTQQLTNIYLGHIDEYHYVSTLPCSSISSLCRNELNSTRQLNTSRNVEKNINPSISNRIGNEPVSPEQLIQISQSKQMKTQYMRQYMKRKRVNTTQSPESKEKKRQYMKEYRKRKREVLFIFAHVVTNYGPAASLKESNPDAQKRLLNRKSLNNVEWLCRTCNKHLKNNKVPPCAAINGMQFPEKPSFFYLNELECRLLAPRLAFQKLMQARRGRQLKINGNIVNVPADVANTVNMLPRLPNETSTIKVNLKRKLQYKSSALSLNVRPNKVAEAGRWLVNNGNLYKDEGITFNDTWLEDNSNNLVFDDNCDDQISEGSENVDCNADKTQQILTCDEDNNWSEDEAEMPAGITDTMLTSPDFLTDNERQHILNLAPGEGNRPMSIFRDKYSEELAYPGIFLGQKRPDNTKRLTKVHYSEICKSELRRSDRRAAMCVENLFFKTKKLQMKILLGQSQVALRKCQQNSHTITTGQLKQQGALDNMIHHDQGFKFLRAVRGSPPYFEKAKKDIFAMIRQLGPASLFCSFSSAETQWVHLLRILGKLLDNKEYTDNELENLNWEEKCRLIQNDPVTCARHFDYQVQKFLQNFLLTNSAPLGKIADWFYRVEYQQRGSPHIHMLIWLESAPTFGEDSDCDVVLFIDKIITCEKPTENAELLALVNRQVHRHSHTCRKKSKSVCRFNYPQPPMRSTNILYPLDVDMDDNEQHEDTYKFIKKHLNDMKEGEDITFDQLLVKLKLTEQNYLLAIRSTLKAQLYF</sequence>
<dbReference type="Pfam" id="PF14214">
    <property type="entry name" value="Helitron_like_N"/>
    <property type="match status" value="1"/>
</dbReference>